<proteinExistence type="predicted"/>
<dbReference type="Gene3D" id="3.40.50.1820">
    <property type="entry name" value="alpha/beta hydrolase"/>
    <property type="match status" value="1"/>
</dbReference>
<dbReference type="InterPro" id="IPR029058">
    <property type="entry name" value="AB_hydrolase_fold"/>
</dbReference>
<evidence type="ECO:0000313" key="2">
    <source>
        <dbReference type="EMBL" id="AWI84747.1"/>
    </source>
</evidence>
<feature type="domain" description="Peptidase S33 tripeptidyl aminopeptidase-like C-terminal" evidence="1">
    <location>
        <begin position="215"/>
        <end position="290"/>
    </location>
</feature>
<dbReference type="SUPFAM" id="SSF53474">
    <property type="entry name" value="alpha/beta-Hydrolases"/>
    <property type="match status" value="1"/>
</dbReference>
<dbReference type="RefSeq" id="WP_108967888.1">
    <property type="nucleotide sequence ID" value="NZ_CP022190.1"/>
</dbReference>
<dbReference type="Pfam" id="PF08386">
    <property type="entry name" value="Abhydrolase_4"/>
    <property type="match status" value="1"/>
</dbReference>
<dbReference type="EMBL" id="CP022190">
    <property type="protein sequence ID" value="AWI84747.1"/>
    <property type="molecule type" value="Genomic_DNA"/>
</dbReference>
<evidence type="ECO:0000259" key="1">
    <source>
        <dbReference type="Pfam" id="PF08386"/>
    </source>
</evidence>
<dbReference type="AlphaFoldDB" id="A0A2U8HFS3"/>
<dbReference type="OrthoDB" id="7877130at2"/>
<protein>
    <recommendedName>
        <fullName evidence="1">Peptidase S33 tripeptidyl aminopeptidase-like C-terminal domain-containing protein</fullName>
    </recommendedName>
</protein>
<gene>
    <name evidence="2" type="ORF">CEW88_13185</name>
</gene>
<accession>A0A2U8HFS3</accession>
<name>A0A2U8HFS3_9RHOB</name>
<dbReference type="Proteomes" id="UP000244915">
    <property type="component" value="Chromosome 2"/>
</dbReference>
<dbReference type="KEGG" id="ypac:CEW88_13185"/>
<reference evidence="2 3" key="1">
    <citation type="submission" date="2017-06" db="EMBL/GenBank/DDBJ databases">
        <title>Yangia sp. YSBP01 complete genome sequence.</title>
        <authorList>
            <person name="Woo J.-H."/>
            <person name="Kim H.-S."/>
        </authorList>
    </citation>
    <scope>NUCLEOTIDE SEQUENCE [LARGE SCALE GENOMIC DNA]</scope>
    <source>
        <strain evidence="2 3">YSBP01</strain>
    </source>
</reference>
<sequence length="291" mass="30651">MARRSEGYTGGAQERLAPRGALSTRRRALHLAAALAPRLTGRLLARRYLSPASHLDTAHVARHGAELVPLGAEAALLRHAALRGGAPRVLLVPGHDGHVRQFSRLVRDLRRAGAAVDLLILPGHLHPARTLCSLADIVPAIRLCLDEHGPYDAVGAHCVGARSLLFALGEGLACPRAALISTPVDLPALIRLGGTQYGLEGAALGQFEAGVARLCAPYDPGTDWRPPAMARRGETLVVHARHDYAAPVAGACALSEAMPGARLEVFEEGDHNTILNHAPASRMLAEFLAGG</sequence>
<evidence type="ECO:0000313" key="3">
    <source>
        <dbReference type="Proteomes" id="UP000244915"/>
    </source>
</evidence>
<organism evidence="2 3">
    <name type="scientific">Alloyangia pacifica</name>
    <dbReference type="NCBI Taxonomy" id="311180"/>
    <lineage>
        <taxon>Bacteria</taxon>
        <taxon>Pseudomonadati</taxon>
        <taxon>Pseudomonadota</taxon>
        <taxon>Alphaproteobacteria</taxon>
        <taxon>Rhodobacterales</taxon>
        <taxon>Roseobacteraceae</taxon>
        <taxon>Alloyangia</taxon>
    </lineage>
</organism>
<dbReference type="InterPro" id="IPR013595">
    <property type="entry name" value="Pept_S33_TAP-like_C"/>
</dbReference>